<feature type="compositionally biased region" description="Polar residues" evidence="1">
    <location>
        <begin position="259"/>
        <end position="269"/>
    </location>
</feature>
<evidence type="ECO:0000313" key="3">
    <source>
        <dbReference type="Proteomes" id="UP000265515"/>
    </source>
</evidence>
<gene>
    <name evidence="2" type="ORF">CBR_g47114</name>
</gene>
<keyword evidence="3" id="KW-1185">Reference proteome</keyword>
<protein>
    <recommendedName>
        <fullName evidence="4">DUF4283 domain-containing protein</fullName>
    </recommendedName>
</protein>
<feature type="compositionally biased region" description="Basic and acidic residues" evidence="1">
    <location>
        <begin position="246"/>
        <end position="255"/>
    </location>
</feature>
<dbReference type="Proteomes" id="UP000265515">
    <property type="component" value="Unassembled WGS sequence"/>
</dbReference>
<reference evidence="2 3" key="1">
    <citation type="journal article" date="2018" name="Cell">
        <title>The Chara Genome: Secondary Complexity and Implications for Plant Terrestrialization.</title>
        <authorList>
            <person name="Nishiyama T."/>
            <person name="Sakayama H."/>
            <person name="Vries J.D."/>
            <person name="Buschmann H."/>
            <person name="Saint-Marcoux D."/>
            <person name="Ullrich K.K."/>
            <person name="Haas F.B."/>
            <person name="Vanderstraeten L."/>
            <person name="Becker D."/>
            <person name="Lang D."/>
            <person name="Vosolsobe S."/>
            <person name="Rombauts S."/>
            <person name="Wilhelmsson P.K.I."/>
            <person name="Janitza P."/>
            <person name="Kern R."/>
            <person name="Heyl A."/>
            <person name="Rumpler F."/>
            <person name="Villalobos L.I.A.C."/>
            <person name="Clay J.M."/>
            <person name="Skokan R."/>
            <person name="Toyoda A."/>
            <person name="Suzuki Y."/>
            <person name="Kagoshima H."/>
            <person name="Schijlen E."/>
            <person name="Tajeshwar N."/>
            <person name="Catarino B."/>
            <person name="Hetherington A.J."/>
            <person name="Saltykova A."/>
            <person name="Bonnot C."/>
            <person name="Breuninger H."/>
            <person name="Symeonidi A."/>
            <person name="Radhakrishnan G.V."/>
            <person name="Van Nieuwerburgh F."/>
            <person name="Deforce D."/>
            <person name="Chang C."/>
            <person name="Karol K.G."/>
            <person name="Hedrich R."/>
            <person name="Ulvskov P."/>
            <person name="Glockner G."/>
            <person name="Delwiche C.F."/>
            <person name="Petrasek J."/>
            <person name="Van de Peer Y."/>
            <person name="Friml J."/>
            <person name="Beilby M."/>
            <person name="Dolan L."/>
            <person name="Kohara Y."/>
            <person name="Sugano S."/>
            <person name="Fujiyama A."/>
            <person name="Delaux P.-M."/>
            <person name="Quint M."/>
            <person name="TheiBen G."/>
            <person name="Hagemann M."/>
            <person name="Harholt J."/>
            <person name="Dunand C."/>
            <person name="Zachgo S."/>
            <person name="Langdale J."/>
            <person name="Maumus F."/>
            <person name="Straeten D.V.D."/>
            <person name="Gould S.B."/>
            <person name="Rensing S.A."/>
        </authorList>
    </citation>
    <scope>NUCLEOTIDE SEQUENCE [LARGE SCALE GENOMIC DNA]</scope>
    <source>
        <strain evidence="2 3">S276</strain>
    </source>
</reference>
<dbReference type="AlphaFoldDB" id="A0A388M1N2"/>
<sequence length="524" mass="58880">MVRNIGATPAESRNGEVVVDEKGKRFKVNEPLDAIKEKRLKERTVIFIFQDEAKNLSRGVKEDMVRVFEDGWFARRLFNLGVRRGRIKFEGPNVVSYVAKAVEVANWLVQKGSTTLSLKGKEYPVAFKPWMTKSELKELKLKEAKTNFWIMTLRVPLDAMYYLPSAVDGLIGGVKHMHAPEADKSRPKLMNIKLDMDPQARFRVEDTLAIESPKGELWRVEVATPFSDWCRKCGCRREKERLEDYQREGTGRERAQGGVATQLSQSSRSRVGMGSELLGDELMAVGIKRLYEERSGSSTDNFGASLRHNAAGLGTRGRNTAQAEGGIGSRSRRYDGQLLMERRIVPLVRSKARDGIFFLGRVDTEGRQHLPSEITEKTPTPLEVVARAKRLFGNAFPMRLVPRSTMANVVIALHDKVYKYYFLIMDARVDPSIVGALSEAGIRWFLLDAVREQNSQELDVIAITSEVSALLLLSLNEKLLEKENLHSNFLASALVEPWRMSSQSAQSQSSRGSSMIRSPAMAQG</sequence>
<feature type="region of interest" description="Disordered" evidence="1">
    <location>
        <begin position="503"/>
        <end position="524"/>
    </location>
</feature>
<evidence type="ECO:0008006" key="4">
    <source>
        <dbReference type="Google" id="ProtNLM"/>
    </source>
</evidence>
<feature type="region of interest" description="Disordered" evidence="1">
    <location>
        <begin position="246"/>
        <end position="271"/>
    </location>
</feature>
<comment type="caution">
    <text evidence="2">The sequence shown here is derived from an EMBL/GenBank/DDBJ whole genome shotgun (WGS) entry which is preliminary data.</text>
</comment>
<name>A0A388M1N2_CHABU</name>
<feature type="compositionally biased region" description="Low complexity" evidence="1">
    <location>
        <begin position="503"/>
        <end position="518"/>
    </location>
</feature>
<dbReference type="Gramene" id="GBG88415">
    <property type="protein sequence ID" value="GBG88415"/>
    <property type="gene ID" value="CBR_g47114"/>
</dbReference>
<organism evidence="2 3">
    <name type="scientific">Chara braunii</name>
    <name type="common">Braun's stonewort</name>
    <dbReference type="NCBI Taxonomy" id="69332"/>
    <lineage>
        <taxon>Eukaryota</taxon>
        <taxon>Viridiplantae</taxon>
        <taxon>Streptophyta</taxon>
        <taxon>Charophyceae</taxon>
        <taxon>Charales</taxon>
        <taxon>Characeae</taxon>
        <taxon>Chara</taxon>
    </lineage>
</organism>
<dbReference type="EMBL" id="BFEA01000671">
    <property type="protein sequence ID" value="GBG88415.1"/>
    <property type="molecule type" value="Genomic_DNA"/>
</dbReference>
<proteinExistence type="predicted"/>
<evidence type="ECO:0000256" key="1">
    <source>
        <dbReference type="SAM" id="MobiDB-lite"/>
    </source>
</evidence>
<accession>A0A388M1N2</accession>
<evidence type="ECO:0000313" key="2">
    <source>
        <dbReference type="EMBL" id="GBG88415.1"/>
    </source>
</evidence>